<name>A0ABP0SEJ7_9DINO</name>
<dbReference type="Proteomes" id="UP001642464">
    <property type="component" value="Unassembled WGS sequence"/>
</dbReference>
<accession>A0ABP0SEJ7</accession>
<feature type="compositionally biased region" description="Polar residues" evidence="1">
    <location>
        <begin position="167"/>
        <end position="191"/>
    </location>
</feature>
<protein>
    <submittedName>
        <fullName evidence="2">Uncharacterized protein</fullName>
    </submittedName>
</protein>
<comment type="caution">
    <text evidence="2">The sequence shown here is derived from an EMBL/GenBank/DDBJ whole genome shotgun (WGS) entry which is preliminary data.</text>
</comment>
<proteinExistence type="predicted"/>
<evidence type="ECO:0000256" key="1">
    <source>
        <dbReference type="SAM" id="MobiDB-lite"/>
    </source>
</evidence>
<feature type="compositionally biased region" description="Basic and acidic residues" evidence="1">
    <location>
        <begin position="53"/>
        <end position="65"/>
    </location>
</feature>
<feature type="region of interest" description="Disordered" evidence="1">
    <location>
        <begin position="379"/>
        <end position="401"/>
    </location>
</feature>
<keyword evidence="3" id="KW-1185">Reference proteome</keyword>
<sequence>MFNVLDQKQTWIGISAEVDSSAVLNKRELLEKSKTTDVPVFVLGFASSWTGPEKSEQRSNKRQKTDTGPVAKNDTDGDHGGGALFALVPWNFLNDFKLHFYGSVGLEGRGTSVPVARVKESGGASLPWQIFSGGYDSWMGSEMVCLAWMVPLVKGTKAGKKVKTGQVIGSSSKHGKQASTDPAASTEQSGQKDGCSGQAAYEAMAAQAMGLAKGGAKGKRKPKKKAAKKENESDLITDFIQFIEAPLLFGWICEACQLVYDDSEKIKIHLRGSSALSVNFPKLVVNHTALDSASWTLDETDTETAKTKAGGFYIPVQKNGDDWYVCLNRGPGERLKLAEKSTEEEDVNLMEKHNQELLGWGNLPIWQGSIDVVTTHLGTENSSARAGRGSKVSKEVKHLMA</sequence>
<gene>
    <name evidence="2" type="ORF">SCF082_LOCUS51446</name>
</gene>
<feature type="region of interest" description="Disordered" evidence="1">
    <location>
        <begin position="51"/>
        <end position="76"/>
    </location>
</feature>
<evidence type="ECO:0000313" key="2">
    <source>
        <dbReference type="EMBL" id="CAK9110777.1"/>
    </source>
</evidence>
<reference evidence="2 3" key="1">
    <citation type="submission" date="2024-02" db="EMBL/GenBank/DDBJ databases">
        <authorList>
            <person name="Chen Y."/>
            <person name="Shah S."/>
            <person name="Dougan E. K."/>
            <person name="Thang M."/>
            <person name="Chan C."/>
        </authorList>
    </citation>
    <scope>NUCLEOTIDE SEQUENCE [LARGE SCALE GENOMIC DNA]</scope>
</reference>
<evidence type="ECO:0000313" key="3">
    <source>
        <dbReference type="Proteomes" id="UP001642464"/>
    </source>
</evidence>
<feature type="region of interest" description="Disordered" evidence="1">
    <location>
        <begin position="164"/>
        <end position="195"/>
    </location>
</feature>
<dbReference type="EMBL" id="CAXAMM010043574">
    <property type="protein sequence ID" value="CAK9110777.1"/>
    <property type="molecule type" value="Genomic_DNA"/>
</dbReference>
<feature type="compositionally biased region" description="Basic and acidic residues" evidence="1">
    <location>
        <begin position="392"/>
        <end position="401"/>
    </location>
</feature>
<organism evidence="2 3">
    <name type="scientific">Durusdinium trenchii</name>
    <dbReference type="NCBI Taxonomy" id="1381693"/>
    <lineage>
        <taxon>Eukaryota</taxon>
        <taxon>Sar</taxon>
        <taxon>Alveolata</taxon>
        <taxon>Dinophyceae</taxon>
        <taxon>Suessiales</taxon>
        <taxon>Symbiodiniaceae</taxon>
        <taxon>Durusdinium</taxon>
    </lineage>
</organism>